<dbReference type="EMBL" id="QJNS01000189">
    <property type="protein sequence ID" value="RYO83406.1"/>
    <property type="molecule type" value="Genomic_DNA"/>
</dbReference>
<proteinExistence type="predicted"/>
<dbReference type="Proteomes" id="UP000294003">
    <property type="component" value="Unassembled WGS sequence"/>
</dbReference>
<reference evidence="1 2" key="1">
    <citation type="submission" date="2018-06" db="EMBL/GenBank/DDBJ databases">
        <title>Complete Genomes of Monosporascus.</title>
        <authorList>
            <person name="Robinson A.J."/>
            <person name="Natvig D.O."/>
        </authorList>
    </citation>
    <scope>NUCLEOTIDE SEQUENCE [LARGE SCALE GENOMIC DNA]</scope>
    <source>
        <strain evidence="1 2">CBS 609.92</strain>
    </source>
</reference>
<evidence type="ECO:0000313" key="1">
    <source>
        <dbReference type="EMBL" id="RYO83406.1"/>
    </source>
</evidence>
<sequence length="75" mass="7905">MAATMRQSSAPTFLTSTIRVNSLRQTIKKARAVKKNSVATIGWFLSTTGWPPTYQSPSPMPDFCVGAAATGAATA</sequence>
<name>A0ABY0H5Y2_9PEZI</name>
<protein>
    <submittedName>
        <fullName evidence="1">Uncharacterized protein</fullName>
    </submittedName>
</protein>
<comment type="caution">
    <text evidence="1">The sequence shown here is derived from an EMBL/GenBank/DDBJ whole genome shotgun (WGS) entry which is preliminary data.</text>
</comment>
<evidence type="ECO:0000313" key="2">
    <source>
        <dbReference type="Proteomes" id="UP000294003"/>
    </source>
</evidence>
<gene>
    <name evidence="1" type="ORF">DL762_006171</name>
</gene>
<accession>A0ABY0H5Y2</accession>
<keyword evidence="2" id="KW-1185">Reference proteome</keyword>
<organism evidence="1 2">
    <name type="scientific">Monosporascus cannonballus</name>
    <dbReference type="NCBI Taxonomy" id="155416"/>
    <lineage>
        <taxon>Eukaryota</taxon>
        <taxon>Fungi</taxon>
        <taxon>Dikarya</taxon>
        <taxon>Ascomycota</taxon>
        <taxon>Pezizomycotina</taxon>
        <taxon>Sordariomycetes</taxon>
        <taxon>Xylariomycetidae</taxon>
        <taxon>Xylariales</taxon>
        <taxon>Xylariales incertae sedis</taxon>
        <taxon>Monosporascus</taxon>
    </lineage>
</organism>